<dbReference type="AlphaFoldDB" id="A0A8H2WVD9"/>
<dbReference type="EMBL" id="CAJMWW010000024">
    <property type="protein sequence ID" value="CAE6402495.1"/>
    <property type="molecule type" value="Genomic_DNA"/>
</dbReference>
<dbReference type="Proteomes" id="UP000663841">
    <property type="component" value="Unassembled WGS sequence"/>
</dbReference>
<reference evidence="1" key="1">
    <citation type="submission" date="2021-01" db="EMBL/GenBank/DDBJ databases">
        <authorList>
            <person name="Kaushik A."/>
        </authorList>
    </citation>
    <scope>NUCLEOTIDE SEQUENCE</scope>
    <source>
        <strain evidence="1">AG3-T5</strain>
    </source>
</reference>
<organism evidence="1 2">
    <name type="scientific">Rhizoctonia solani</name>
    <dbReference type="NCBI Taxonomy" id="456999"/>
    <lineage>
        <taxon>Eukaryota</taxon>
        <taxon>Fungi</taxon>
        <taxon>Dikarya</taxon>
        <taxon>Basidiomycota</taxon>
        <taxon>Agaricomycotina</taxon>
        <taxon>Agaricomycetes</taxon>
        <taxon>Cantharellales</taxon>
        <taxon>Ceratobasidiaceae</taxon>
        <taxon>Rhizoctonia</taxon>
    </lineage>
</organism>
<evidence type="ECO:0000313" key="1">
    <source>
        <dbReference type="EMBL" id="CAE6402495.1"/>
    </source>
</evidence>
<proteinExistence type="predicted"/>
<protein>
    <submittedName>
        <fullName evidence="1">Uncharacterized protein</fullName>
    </submittedName>
</protein>
<name>A0A8H2WVD9_9AGAM</name>
<gene>
    <name evidence="1" type="ORF">RDB_LOCUS9648</name>
</gene>
<evidence type="ECO:0000313" key="2">
    <source>
        <dbReference type="Proteomes" id="UP000663841"/>
    </source>
</evidence>
<accession>A0A8H2WVD9</accession>
<sequence length="188" mass="21195">MFPRWTSHAYHGLVDLRLFSTSTRDESDNKITEAQLVRILEVSPRLRILHFELKITHRPETRTAASRVRLADLEVVRVGSAYDDFTRIEHLLRLLEPGPKPLHLSIQCDAPETDTEFSTLETKAFFTRSKVTKILGLDHVNANAFTTTTTKSPDTFKFTHISTVGYVLCPELLIAVGRVPSSHSSLPA</sequence>
<comment type="caution">
    <text evidence="1">The sequence shown here is derived from an EMBL/GenBank/DDBJ whole genome shotgun (WGS) entry which is preliminary data.</text>
</comment>